<dbReference type="RefSeq" id="WP_244353058.1">
    <property type="nucleotide sequence ID" value="NZ_JAFIRA010000068.1"/>
</dbReference>
<evidence type="ECO:0000313" key="2">
    <source>
        <dbReference type="Proteomes" id="UP000830835"/>
    </source>
</evidence>
<name>A0ABT0CFA2_THEVL</name>
<comment type="caution">
    <text evidence="1">The sequence shown here is derived from an EMBL/GenBank/DDBJ whole genome shotgun (WGS) entry which is preliminary data.</text>
</comment>
<keyword evidence="2" id="KW-1185">Reference proteome</keyword>
<protein>
    <recommendedName>
        <fullName evidence="3">NYN domain-containing protein</fullName>
    </recommendedName>
</protein>
<gene>
    <name evidence="1" type="ORF">JX360_16385</name>
</gene>
<reference evidence="1" key="1">
    <citation type="submission" date="2021-02" db="EMBL/GenBank/DDBJ databases">
        <title>The CRISPR/cas machinery reduction and long-range gene transfer in the hot spring cyanobacterium Synechococcus.</title>
        <authorList>
            <person name="Dvorak P."/>
            <person name="Jahodarova E."/>
            <person name="Hasler P."/>
            <person name="Poulickova A."/>
        </authorList>
    </citation>
    <scope>NUCLEOTIDE SEQUENCE</scope>
    <source>
        <strain evidence="1">Rupite</strain>
    </source>
</reference>
<evidence type="ECO:0008006" key="3">
    <source>
        <dbReference type="Google" id="ProtNLM"/>
    </source>
</evidence>
<accession>A0ABT0CFA2</accession>
<proteinExistence type="predicted"/>
<evidence type="ECO:0000313" key="1">
    <source>
        <dbReference type="EMBL" id="MCJ2544464.1"/>
    </source>
</evidence>
<dbReference type="Proteomes" id="UP000830835">
    <property type="component" value="Unassembled WGS sequence"/>
</dbReference>
<sequence length="250" mass="28859">MATKILGFMSTIRRLLEISLLVAETLAQVRQHQPDLWLLEKQAWDPQSSLFVTKAAQFLEKYEQRLGISRATDTLLRQLLQPQFFTTEVHTQLITQIGQLWQPETPRLVGAILLDADNQTLAVDKEQWIQEVTETSINYRFAFANWKARNADVELKRRGYYLLHAPAGDDMTDGLMIAFASTLPQHYSEVGRVFICSNDRTFDALAATFSKYRVTCYRVIQLNRHRLRIYNYQTGMTHEYGSPDILVSIV</sequence>
<organism evidence="1 2">
    <name type="scientific">Thermostichus vulcanus str. 'Rupite'</name>
    <dbReference type="NCBI Taxonomy" id="2813851"/>
    <lineage>
        <taxon>Bacteria</taxon>
        <taxon>Bacillati</taxon>
        <taxon>Cyanobacteriota</taxon>
        <taxon>Cyanophyceae</taxon>
        <taxon>Thermostichales</taxon>
        <taxon>Thermostichaceae</taxon>
        <taxon>Thermostichus</taxon>
    </lineage>
</organism>
<dbReference type="EMBL" id="JAFIRA010000068">
    <property type="protein sequence ID" value="MCJ2544464.1"/>
    <property type="molecule type" value="Genomic_DNA"/>
</dbReference>